<proteinExistence type="predicted"/>
<dbReference type="EMBL" id="BSRZ01000007">
    <property type="protein sequence ID" value="GLW64976.1"/>
    <property type="molecule type" value="Genomic_DNA"/>
</dbReference>
<accession>A0A9W6PXG3</accession>
<dbReference type="InterPro" id="IPR050523">
    <property type="entry name" value="AKR_Detox_Biosynth"/>
</dbReference>
<evidence type="ECO:0000313" key="2">
    <source>
        <dbReference type="EMBL" id="GLW64976.1"/>
    </source>
</evidence>
<evidence type="ECO:0000259" key="1">
    <source>
        <dbReference type="Pfam" id="PF00248"/>
    </source>
</evidence>
<dbReference type="InterPro" id="IPR023210">
    <property type="entry name" value="NADP_OxRdtase_dom"/>
</dbReference>
<dbReference type="PANTHER" id="PTHR43364:SF18">
    <property type="entry name" value="OXIDOREDUCTASE"/>
    <property type="match status" value="1"/>
</dbReference>
<keyword evidence="3" id="KW-1185">Reference proteome</keyword>
<comment type="caution">
    <text evidence="2">The sequence shown here is derived from an EMBL/GenBank/DDBJ whole genome shotgun (WGS) entry which is preliminary data.</text>
</comment>
<protein>
    <submittedName>
        <fullName evidence="2">Oxidoreductase</fullName>
    </submittedName>
</protein>
<name>A0A9W6PXG3_9ACTN</name>
<dbReference type="PANTHER" id="PTHR43364">
    <property type="entry name" value="NADH-SPECIFIC METHYLGLYOXAL REDUCTASE-RELATED"/>
    <property type="match status" value="1"/>
</dbReference>
<dbReference type="Pfam" id="PF00248">
    <property type="entry name" value="Aldo_ket_red"/>
    <property type="match status" value="1"/>
</dbReference>
<dbReference type="AlphaFoldDB" id="A0A9W6PXG3"/>
<dbReference type="Gene3D" id="3.20.20.100">
    <property type="entry name" value="NADP-dependent oxidoreductase domain"/>
    <property type="match status" value="1"/>
</dbReference>
<dbReference type="Proteomes" id="UP001165124">
    <property type="component" value="Unassembled WGS sequence"/>
</dbReference>
<dbReference type="InterPro" id="IPR036812">
    <property type="entry name" value="NAD(P)_OxRdtase_dom_sf"/>
</dbReference>
<dbReference type="RefSeq" id="WP_067917021.1">
    <property type="nucleotide sequence ID" value="NZ_BSRZ01000007.1"/>
</dbReference>
<evidence type="ECO:0000313" key="3">
    <source>
        <dbReference type="Proteomes" id="UP001165124"/>
    </source>
</evidence>
<feature type="domain" description="NADP-dependent oxidoreductase" evidence="1">
    <location>
        <begin position="15"/>
        <end position="309"/>
    </location>
</feature>
<sequence>MEERHLGRSGLLVSRLGLGTMTWGQDTEPDEAAAQLTAFVDAGGTLVDTADVYSEGDSERILGHLLREVVDRDSIVLATKAAIRPDGRYDGSRRHLLAALDASLERLDVDNVDLWQLHVYDPSTPLEETLSAADEAVSSGRTRYVGVSNYAGWQLAKAAAWQSAWPGRAPIVSAQMEYSLLRRDIEREVLPAALDAGVGVLPCSPLGRGVLTGKYRTGIPADSRAAAPHLSEFVQPYLDEECGRIVESVVTAAEGLGVSPLSVALAWVRDRPGVVAPIVGARTVAQLEQVLRSDALTLPQEIREALDDVSDMSASHP</sequence>
<organism evidence="2 3">
    <name type="scientific">Actinomadura rubrobrunea</name>
    <dbReference type="NCBI Taxonomy" id="115335"/>
    <lineage>
        <taxon>Bacteria</taxon>
        <taxon>Bacillati</taxon>
        <taxon>Actinomycetota</taxon>
        <taxon>Actinomycetes</taxon>
        <taxon>Streptosporangiales</taxon>
        <taxon>Thermomonosporaceae</taxon>
        <taxon>Actinomadura</taxon>
    </lineage>
</organism>
<dbReference type="GO" id="GO:0005829">
    <property type="term" value="C:cytosol"/>
    <property type="evidence" value="ECO:0007669"/>
    <property type="project" value="TreeGrafter"/>
</dbReference>
<reference evidence="2" key="1">
    <citation type="submission" date="2023-02" db="EMBL/GenBank/DDBJ databases">
        <title>Actinomadura rubrobrunea NBRC 14622.</title>
        <authorList>
            <person name="Ichikawa N."/>
            <person name="Sato H."/>
            <person name="Tonouchi N."/>
        </authorList>
    </citation>
    <scope>NUCLEOTIDE SEQUENCE</scope>
    <source>
        <strain evidence="2">NBRC 14622</strain>
    </source>
</reference>
<gene>
    <name evidence="2" type="ORF">Arub01_32200</name>
</gene>
<dbReference type="SUPFAM" id="SSF51430">
    <property type="entry name" value="NAD(P)-linked oxidoreductase"/>
    <property type="match status" value="1"/>
</dbReference>